<organism evidence="1">
    <name type="scientific">Trichuris suis</name>
    <name type="common">pig whipworm</name>
    <dbReference type="NCBI Taxonomy" id="68888"/>
    <lineage>
        <taxon>Eukaryota</taxon>
        <taxon>Metazoa</taxon>
        <taxon>Ecdysozoa</taxon>
        <taxon>Nematoda</taxon>
        <taxon>Enoplea</taxon>
        <taxon>Dorylaimia</taxon>
        <taxon>Trichinellida</taxon>
        <taxon>Trichuridae</taxon>
        <taxon>Trichuris</taxon>
    </lineage>
</organism>
<gene>
    <name evidence="1" type="ORF">M514_14254</name>
</gene>
<name>A0A085MQ34_9BILA</name>
<sequence>MMLPLGGPDEGLCNPGIVAKEEGCVAAAARARKRTLDEFIKKRKTFRNGPRTRKGRTVHG</sequence>
<proteinExistence type="predicted"/>
<reference evidence="1" key="1">
    <citation type="journal article" date="2014" name="Nat. Genet.">
        <title>Genome and transcriptome of the porcine whipworm Trichuris suis.</title>
        <authorList>
            <person name="Jex A.R."/>
            <person name="Nejsum P."/>
            <person name="Schwarz E.M."/>
            <person name="Hu L."/>
            <person name="Young N.D."/>
            <person name="Hall R.S."/>
            <person name="Korhonen P.K."/>
            <person name="Liao S."/>
            <person name="Thamsborg S."/>
            <person name="Xia J."/>
            <person name="Xu P."/>
            <person name="Wang S."/>
            <person name="Scheerlinck J.P."/>
            <person name="Hofmann A."/>
            <person name="Sternberg P.W."/>
            <person name="Wang J."/>
            <person name="Gasser R.B."/>
        </authorList>
    </citation>
    <scope>NUCLEOTIDE SEQUENCE [LARGE SCALE GENOMIC DNA]</scope>
    <source>
        <strain evidence="1">DCEP-RM93F</strain>
    </source>
</reference>
<evidence type="ECO:0000313" key="1">
    <source>
        <dbReference type="EMBL" id="KFD59330.1"/>
    </source>
</evidence>
<dbReference type="Proteomes" id="UP000030758">
    <property type="component" value="Unassembled WGS sequence"/>
</dbReference>
<protein>
    <submittedName>
        <fullName evidence="1">Uncharacterized protein</fullName>
    </submittedName>
</protein>
<dbReference type="AlphaFoldDB" id="A0A085MQ34"/>
<accession>A0A085MQ34</accession>
<dbReference type="EMBL" id="KL368141">
    <property type="protein sequence ID" value="KFD59330.1"/>
    <property type="molecule type" value="Genomic_DNA"/>
</dbReference>